<dbReference type="InterPro" id="IPR000605">
    <property type="entry name" value="Helicase_SF3_ssDNA/RNA_vir"/>
</dbReference>
<dbReference type="SUPFAM" id="SSF50494">
    <property type="entry name" value="Trypsin-like serine proteases"/>
    <property type="match status" value="1"/>
</dbReference>
<dbReference type="EMBL" id="JX047864">
    <property type="protein sequence ID" value="AFZ40060.1"/>
    <property type="molecule type" value="Genomic_RNA"/>
</dbReference>
<dbReference type="Gene3D" id="6.10.250.3230">
    <property type="match status" value="1"/>
</dbReference>
<evidence type="ECO:0000256" key="10">
    <source>
        <dbReference type="ARBA" id="ARBA00022807"/>
    </source>
</evidence>
<dbReference type="InterPro" id="IPR043128">
    <property type="entry name" value="Rev_trsase/Diguanyl_cyclase"/>
</dbReference>
<evidence type="ECO:0000256" key="5">
    <source>
        <dbReference type="ARBA" id="ARBA00022670"/>
    </source>
</evidence>
<feature type="region of interest" description="Disordered" evidence="15">
    <location>
        <begin position="1"/>
        <end position="24"/>
    </location>
</feature>
<dbReference type="PROSITE" id="PS51218">
    <property type="entry name" value="SF3_HELICASE_2"/>
    <property type="match status" value="1"/>
</dbReference>
<dbReference type="GO" id="GO:0003724">
    <property type="term" value="F:RNA helicase activity"/>
    <property type="evidence" value="ECO:0007669"/>
    <property type="project" value="InterPro"/>
</dbReference>
<dbReference type="InterPro" id="IPR000317">
    <property type="entry name" value="Peptidase_C24"/>
</dbReference>
<keyword evidence="11" id="KW-0067">ATP-binding</keyword>
<dbReference type="InterPro" id="IPR004004">
    <property type="entry name" value="Helic/Pol/Pept_Calicivir-typ"/>
</dbReference>
<dbReference type="InterPro" id="IPR007094">
    <property type="entry name" value="RNA-dir_pol_PSvirus"/>
</dbReference>
<keyword evidence="8" id="KW-0547">Nucleotide-binding</keyword>
<evidence type="ECO:0000256" key="7">
    <source>
        <dbReference type="ARBA" id="ARBA00022695"/>
    </source>
</evidence>
<accession>K9Y4K9</accession>
<evidence type="ECO:0000256" key="2">
    <source>
        <dbReference type="ARBA" id="ARBA00022484"/>
    </source>
</evidence>
<evidence type="ECO:0000259" key="17">
    <source>
        <dbReference type="PROSITE" id="PS51218"/>
    </source>
</evidence>
<dbReference type="GO" id="GO:0006508">
    <property type="term" value="P:proteolysis"/>
    <property type="evidence" value="ECO:0007669"/>
    <property type="project" value="UniProtKB-KW"/>
</dbReference>
<dbReference type="Gene3D" id="3.30.70.270">
    <property type="match status" value="2"/>
</dbReference>
<dbReference type="GO" id="GO:0039694">
    <property type="term" value="P:viral RNA genome replication"/>
    <property type="evidence" value="ECO:0007669"/>
    <property type="project" value="InterPro"/>
</dbReference>
<feature type="compositionally biased region" description="Polar residues" evidence="15">
    <location>
        <begin position="1"/>
        <end position="16"/>
    </location>
</feature>
<keyword evidence="2" id="KW-0696">RNA-directed RNA polymerase</keyword>
<evidence type="ECO:0000256" key="13">
    <source>
        <dbReference type="ARBA" id="ARBA00046870"/>
    </source>
</evidence>
<dbReference type="CDD" id="cd23192">
    <property type="entry name" value="Caliciviridae_RdRp"/>
    <property type="match status" value="1"/>
</dbReference>
<evidence type="ECO:0000313" key="20">
    <source>
        <dbReference type="Proteomes" id="UP000122347"/>
    </source>
</evidence>
<feature type="domain" description="Peptidase C24" evidence="18">
    <location>
        <begin position="1188"/>
        <end position="1341"/>
    </location>
</feature>
<evidence type="ECO:0000256" key="12">
    <source>
        <dbReference type="ARBA" id="ARBA00022953"/>
    </source>
</evidence>
<evidence type="ECO:0000256" key="8">
    <source>
        <dbReference type="ARBA" id="ARBA00022741"/>
    </source>
</evidence>
<proteinExistence type="predicted"/>
<keyword evidence="5" id="KW-0645">Protease</keyword>
<dbReference type="Proteomes" id="UP000122347">
    <property type="component" value="Segment"/>
</dbReference>
<dbReference type="PROSITE" id="PS51894">
    <property type="entry name" value="CV_3CL_PRO"/>
    <property type="match status" value="1"/>
</dbReference>
<dbReference type="InterPro" id="IPR027417">
    <property type="entry name" value="P-loop_NTPase"/>
</dbReference>
<dbReference type="GO" id="GO:0005524">
    <property type="term" value="F:ATP binding"/>
    <property type="evidence" value="ECO:0007669"/>
    <property type="project" value="UniProtKB-KW"/>
</dbReference>
<dbReference type="SUPFAM" id="SSF56672">
    <property type="entry name" value="DNA/RNA polymerases"/>
    <property type="match status" value="1"/>
</dbReference>
<comment type="subunit">
    <text evidence="13">Homooligomer. Interacts with Vpg, protein p32 and may interact with capsid protein VP1.</text>
</comment>
<comment type="catalytic activity">
    <reaction evidence="14">
        <text>a ribonucleoside 5'-triphosphate + H2O = a ribonucleoside 5'-diphosphate + phosphate + H(+)</text>
        <dbReference type="Rhea" id="RHEA:23680"/>
        <dbReference type="ChEBI" id="CHEBI:15377"/>
        <dbReference type="ChEBI" id="CHEBI:15378"/>
        <dbReference type="ChEBI" id="CHEBI:43474"/>
        <dbReference type="ChEBI" id="CHEBI:57930"/>
        <dbReference type="ChEBI" id="CHEBI:61557"/>
        <dbReference type="EC" id="3.6.1.15"/>
    </reaction>
</comment>
<keyword evidence="4" id="KW-0597">Phosphoprotein</keyword>
<dbReference type="InterPro" id="IPR016024">
    <property type="entry name" value="ARM-type_fold"/>
</dbReference>
<evidence type="ECO:0000256" key="15">
    <source>
        <dbReference type="SAM" id="MobiDB-lite"/>
    </source>
</evidence>
<dbReference type="GO" id="GO:0004197">
    <property type="term" value="F:cysteine-type endopeptidase activity"/>
    <property type="evidence" value="ECO:0007669"/>
    <property type="project" value="InterPro"/>
</dbReference>
<sequence length="1880" mass="209012">MAQTLSKISNKENASSGLWPKRFKPHQPIPTWMVRCELFDHDSRRGRSPERAPPQAKRVRTPTPYPRHLKPAATAVVRSGTNPSHLKPASTDVVRSGPKTLCCEATDGGVVRSCKNCNLKPAHDSKAVSLSLPQTDGLTGNEPEFIAEACPSCALYDTCPNCASKVINDDGSTDGTIPSWDQIETTPAFLSLLSNTDEEMSADELTNLAAHLRKAFETGSHPANVDYSKDQLQGLLEMAEAALPPARRQTLPLYQQRLDVRKSWREKIFNQPLDEIIKILKTSKDQFQRCAAWKVILEKAVLAKEYGEQAFTYAQQALKDINSFDVNLVLKMAVASFIDNLRLATVDNPDLISYIPKLIVKLKPLTLKMIIDNHENTKEGWLVTLTSLAELYGMVEIAIDFVPTVVGNLFDLLMKATSKMYDMFKSVILATFTSESLDFSNPFWYAIAAILCFLITGAIPHNGKMKIIKNILTNATSVVAGIKAIQTLAAMFSTWSNERLVNDLSSRVIALTELNNPTITSDIDAVINLQRLAETLRDEVKSHTLNPLMQPYTPILRSLMSALDNVVSCCTRRKAIATKRAAPVAIIMTGPPGCGKTTAAFALAKRLSQQKPSIISLDVDHHDTYTGNEVCIIDEFDSSDKVDYANFVINMVNTNPMVLNCDLIENKGKTFTSKYVIMTSNSETPVKPTSKRAGAFYRRVMIVDVTNNAVENWKRDNPGRPVPKWCFNKDFSHLNLSLRGTEAYCRDYVLDPTGRNHQSRKAPQPQQITLEQLAQKMVVQHTTNTSEFVTQAGDVPAFGFVCQNDEIDTVYNLLAAVKARYCANFNLYKGMVRTVHENSGCGAHVHVISREDNFRGKAFTVNRSRLESIPHLEGDCFRRSLGVVMSDKDVTTMFHFIKGKVINDQVNLTELPANQHVVTVHTVYDMAWALRRHLKWSGQWQLIKAAYEIMCYPDTAACALRNWMDSTDFSEDHVVTQFIAPGGTIILESCHGARMWATGQRLIRAGGLTEAGGPEGGVRFAGLGARNVPWSEILRELMTLISHIWSQIKGATVVLTALTFYLKRFKPRVEAKGKNKNKGPRRNAGVALTDDEYDEWRQYRTEKKLDLTVEDFLQLRHRAAMGADDTDAVKFRCWYAERQRNYHDLEDVTIIGRGGVKRELIRKGPLRPRGNDYYDEPDDWYSEGVIDGVTHKNAIVSVDDVDGMHKGYAIHIGHGVYISLKHVMSGSAKVLSEDPKDITYNGELATFRLNNILPTAVPVGTSKPIKDPWGNPVSTDWKFKNYNTTSGSIHGACGSSCSLTRQGDCGLPYVDDHGVVVGLHAGSGGDKCPSKKLIVPYVKVDMRIRDTCTKQFYKDNKPTISYKGLLVKETGEPRTIMKGTRLHVSPAHTDDYEECTHQPASLGANDPRCPISLTGIMVNNLQPYTEASPGPDTSTLNRVSKMLVSHMEGYVPKVHKTEEDMISAFYMLNHDTSCGPYIGGRKKDHVKDGVIDRKLLDLLSSKWSRAKHGLALPHEYALGLKDELRPKDKVAVGKRRLIWGCDVGVSTVCAAAFKRVSESIMANHALGFIQVGINMDGPAVEDLFRRLNRPKHDRYCVDYSKWDSTQPPKVTSQSIDILRHFTDKSPIVDSACATLKSNPIGIFNGVAFKVAGGLPSGMPLTSIINSLNHCLMVGSAVVKALEDSGVQVTWNIFDSMDLFTYGDDGVYIVPPLISSVMPKVFANLRQFGLKPTRTDKSDTEITPIPSDEPVEFLKRTLVRTDNGIRALLDKSSIIRQFYYIKAENTENWTIPPKKIDNSSRGQQLYNACLYASQHGEEFYANKVIPLMERAIEHEGLHIEVPEFHQAVAAYNGYFNGTEDQPNQIALASGGLGLSGEVFEN</sequence>
<dbReference type="InterPro" id="IPR009003">
    <property type="entry name" value="Peptidase_S1_PA"/>
</dbReference>
<dbReference type="PRINTS" id="PR00916">
    <property type="entry name" value="2CENDOPTASE"/>
</dbReference>
<dbReference type="Gene3D" id="1.20.960.20">
    <property type="match status" value="1"/>
</dbReference>
<dbReference type="GO" id="GO:0017111">
    <property type="term" value="F:ribonucleoside triphosphate phosphatase activity"/>
    <property type="evidence" value="ECO:0007669"/>
    <property type="project" value="UniProtKB-EC"/>
</dbReference>
<dbReference type="InterPro" id="IPR001205">
    <property type="entry name" value="RNA-dir_pol_C"/>
</dbReference>
<dbReference type="InterPro" id="IPR014759">
    <property type="entry name" value="Helicase_SF3_ssRNA_vir"/>
</dbReference>
<evidence type="ECO:0000256" key="14">
    <source>
        <dbReference type="ARBA" id="ARBA00047631"/>
    </source>
</evidence>
<evidence type="ECO:0000256" key="11">
    <source>
        <dbReference type="ARBA" id="ARBA00022840"/>
    </source>
</evidence>
<dbReference type="GO" id="GO:0003968">
    <property type="term" value="F:RNA-directed RNA polymerase activity"/>
    <property type="evidence" value="ECO:0007669"/>
    <property type="project" value="UniProtKB-KW"/>
</dbReference>
<evidence type="ECO:0000256" key="4">
    <source>
        <dbReference type="ARBA" id="ARBA00022553"/>
    </source>
</evidence>
<dbReference type="Pfam" id="PF00910">
    <property type="entry name" value="RNA_helicase"/>
    <property type="match status" value="1"/>
</dbReference>
<feature type="domain" description="RdRp catalytic" evidence="16">
    <location>
        <begin position="1592"/>
        <end position="1717"/>
    </location>
</feature>
<evidence type="ECO:0000256" key="3">
    <source>
        <dbReference type="ARBA" id="ARBA00022520"/>
    </source>
</evidence>
<keyword evidence="10" id="KW-0788">Thiol protease</keyword>
<dbReference type="Pfam" id="PF03510">
    <property type="entry name" value="Peptidase_C24"/>
    <property type="match status" value="1"/>
</dbReference>
<dbReference type="InterPro" id="IPR003593">
    <property type="entry name" value="AAA+_ATPase"/>
</dbReference>
<dbReference type="InterPro" id="IPR049434">
    <property type="entry name" value="VPg"/>
</dbReference>
<protein>
    <recommendedName>
        <fullName evidence="1">Genome polyprotein</fullName>
    </recommendedName>
</protein>
<evidence type="ECO:0000256" key="6">
    <source>
        <dbReference type="ARBA" id="ARBA00022679"/>
    </source>
</evidence>
<dbReference type="Pfam" id="PF20915">
    <property type="entry name" value="VPg"/>
    <property type="match status" value="1"/>
</dbReference>
<dbReference type="SMART" id="SM00382">
    <property type="entry name" value="AAA"/>
    <property type="match status" value="1"/>
</dbReference>
<dbReference type="SUPFAM" id="SSF48371">
    <property type="entry name" value="ARM repeat"/>
    <property type="match status" value="1"/>
</dbReference>
<dbReference type="InterPro" id="IPR043502">
    <property type="entry name" value="DNA/RNA_pol_sf"/>
</dbReference>
<dbReference type="GO" id="GO:0006351">
    <property type="term" value="P:DNA-templated transcription"/>
    <property type="evidence" value="ECO:0007669"/>
    <property type="project" value="InterPro"/>
</dbReference>
<dbReference type="Pfam" id="PF00680">
    <property type="entry name" value="RdRP_1"/>
    <property type="match status" value="1"/>
</dbReference>
<dbReference type="CDD" id="cd00009">
    <property type="entry name" value="AAA"/>
    <property type="match status" value="1"/>
</dbReference>
<evidence type="ECO:0000259" key="16">
    <source>
        <dbReference type="PROSITE" id="PS50507"/>
    </source>
</evidence>
<evidence type="ECO:0000259" key="18">
    <source>
        <dbReference type="PROSITE" id="PS51894"/>
    </source>
</evidence>
<reference evidence="19 20" key="1">
    <citation type="journal article" date="2012" name="Virol. J.">
        <title>Genetic characterization of a reptilian calicivirus (Cro1).</title>
        <authorList>
            <person name="Sandoval-Jaime C."/>
            <person name="Parra G.I."/>
            <person name="Smith A.W."/>
            <person name="Green K.Y."/>
            <person name="Sosnovtsev S.V."/>
        </authorList>
    </citation>
    <scope>NUCLEOTIDE SEQUENCE [LARGE SCALE GENOMIC DNA]</scope>
    <source>
        <strain evidence="19">780032I/1978/US</strain>
    </source>
</reference>
<dbReference type="Gene3D" id="3.40.50.300">
    <property type="entry name" value="P-loop containing nucleotide triphosphate hydrolases"/>
    <property type="match status" value="1"/>
</dbReference>
<feature type="domain" description="SF3 helicase" evidence="17">
    <location>
        <begin position="564"/>
        <end position="720"/>
    </location>
</feature>
<evidence type="ECO:0000313" key="19">
    <source>
        <dbReference type="EMBL" id="AFZ40060.1"/>
    </source>
</evidence>
<feature type="region of interest" description="Disordered" evidence="15">
    <location>
        <begin position="43"/>
        <end position="68"/>
    </location>
</feature>
<evidence type="ECO:0000256" key="9">
    <source>
        <dbReference type="ARBA" id="ARBA00022801"/>
    </source>
</evidence>
<keyword evidence="6" id="KW-0808">Transferase</keyword>
<dbReference type="Gene3D" id="1.10.260.110">
    <property type="match status" value="1"/>
</dbReference>
<dbReference type="GO" id="GO:0003723">
    <property type="term" value="F:RNA binding"/>
    <property type="evidence" value="ECO:0007669"/>
    <property type="project" value="InterPro"/>
</dbReference>
<keyword evidence="7" id="KW-0548">Nucleotidyltransferase</keyword>
<evidence type="ECO:0000256" key="1">
    <source>
        <dbReference type="ARBA" id="ARBA00020107"/>
    </source>
</evidence>
<keyword evidence="9" id="KW-0378">Hydrolase</keyword>
<keyword evidence="3" id="KW-0191">Covalent protein-RNA linkage</keyword>
<dbReference type="SUPFAM" id="SSF52540">
    <property type="entry name" value="P-loop containing nucleoside triphosphate hydrolases"/>
    <property type="match status" value="1"/>
</dbReference>
<dbReference type="PROSITE" id="PS50507">
    <property type="entry name" value="RDRP_SSRNA_POS"/>
    <property type="match status" value="1"/>
</dbReference>
<keyword evidence="12" id="KW-0693">Viral RNA replication</keyword>
<organism evidence="19 20">
    <name type="scientific">Reptile vesivirus Cro1</name>
    <dbReference type="NCBI Taxonomy" id="1266463"/>
    <lineage>
        <taxon>Viruses</taxon>
        <taxon>Riboviria</taxon>
        <taxon>Orthornavirae</taxon>
        <taxon>Pisuviricota</taxon>
        <taxon>Pisoniviricetes</taxon>
        <taxon>Picornavirales</taxon>
        <taxon>Caliciviridae</taxon>
        <taxon>Vesivirus</taxon>
        <taxon>Vesivirus exanthema</taxon>
        <taxon>Vesicular exanthema of swine virus</taxon>
    </lineage>
</organism>
<name>K9Y4K9_VESV</name>
<dbReference type="PRINTS" id="PR00918">
    <property type="entry name" value="CALICVIRUSNS"/>
</dbReference>